<keyword evidence="3" id="KW-1185">Reference proteome</keyword>
<dbReference type="Proteomes" id="UP001151760">
    <property type="component" value="Unassembled WGS sequence"/>
</dbReference>
<reference evidence="2" key="2">
    <citation type="submission" date="2022-01" db="EMBL/GenBank/DDBJ databases">
        <authorList>
            <person name="Yamashiro T."/>
            <person name="Shiraishi A."/>
            <person name="Satake H."/>
            <person name="Nakayama K."/>
        </authorList>
    </citation>
    <scope>NUCLEOTIDE SEQUENCE</scope>
</reference>
<evidence type="ECO:0008006" key="4">
    <source>
        <dbReference type="Google" id="ProtNLM"/>
    </source>
</evidence>
<organism evidence="2 3">
    <name type="scientific">Tanacetum coccineum</name>
    <dbReference type="NCBI Taxonomy" id="301880"/>
    <lineage>
        <taxon>Eukaryota</taxon>
        <taxon>Viridiplantae</taxon>
        <taxon>Streptophyta</taxon>
        <taxon>Embryophyta</taxon>
        <taxon>Tracheophyta</taxon>
        <taxon>Spermatophyta</taxon>
        <taxon>Magnoliopsida</taxon>
        <taxon>eudicotyledons</taxon>
        <taxon>Gunneridae</taxon>
        <taxon>Pentapetalae</taxon>
        <taxon>asterids</taxon>
        <taxon>campanulids</taxon>
        <taxon>Asterales</taxon>
        <taxon>Asteraceae</taxon>
        <taxon>Asteroideae</taxon>
        <taxon>Anthemideae</taxon>
        <taxon>Anthemidinae</taxon>
        <taxon>Tanacetum</taxon>
    </lineage>
</organism>
<evidence type="ECO:0000313" key="2">
    <source>
        <dbReference type="EMBL" id="GJT99906.1"/>
    </source>
</evidence>
<comment type="caution">
    <text evidence="2">The sequence shown here is derived from an EMBL/GenBank/DDBJ whole genome shotgun (WGS) entry which is preliminary data.</text>
</comment>
<proteinExistence type="predicted"/>
<name>A0ABQ5IIA0_9ASTR</name>
<feature type="region of interest" description="Disordered" evidence="1">
    <location>
        <begin position="155"/>
        <end position="213"/>
    </location>
</feature>
<protein>
    <recommendedName>
        <fullName evidence="4">Reverse transcriptase domain-containing protein</fullName>
    </recommendedName>
</protein>
<evidence type="ECO:0000256" key="1">
    <source>
        <dbReference type="SAM" id="MobiDB-lite"/>
    </source>
</evidence>
<dbReference type="EMBL" id="BQNB010020813">
    <property type="protein sequence ID" value="GJT99906.1"/>
    <property type="molecule type" value="Genomic_DNA"/>
</dbReference>
<reference evidence="2" key="1">
    <citation type="journal article" date="2022" name="Int. J. Mol. Sci.">
        <title>Draft Genome of Tanacetum Coccineum: Genomic Comparison of Closely Related Tanacetum-Family Plants.</title>
        <authorList>
            <person name="Yamashiro T."/>
            <person name="Shiraishi A."/>
            <person name="Nakayama K."/>
            <person name="Satake H."/>
        </authorList>
    </citation>
    <scope>NUCLEOTIDE SEQUENCE</scope>
</reference>
<sequence length="364" mass="41335">MRTRSQSRRRRQQQTLPVVVENFDLEEPIVDQNIVAMADNRTMAQMLQAPIEGYEDAIVVPPINANNFELKQPLINLVQSNKFTGQVFQPPTNQPPVYQVPPYQAPTPQIQGVSKTDFENYVKANDAVLKNVQNQGTLPSQTVTNPRQQINAITTRSGKTLEEPSTPFFPTPDVSKPQKEPEQNPETSTEKVQNPNLENTAHVPPPGEEDSIFMEIPNPKAKKTVNVEIQDLNSPRPNSYPSKLPYPERMKVRENDKPSAQHSRFLKMFKQLRLEIGLKYALVEMPKFNKWLSSLLRNKEKLEDIAITTVNAECSAIIMNKVLEKLEDPRNFFIPCALQELIRTSALADSELSITFYLTLSQET</sequence>
<gene>
    <name evidence="2" type="ORF">Tco_1110245</name>
</gene>
<accession>A0ABQ5IIA0</accession>
<feature type="compositionally biased region" description="Polar residues" evidence="1">
    <location>
        <begin position="184"/>
        <end position="199"/>
    </location>
</feature>
<evidence type="ECO:0000313" key="3">
    <source>
        <dbReference type="Proteomes" id="UP001151760"/>
    </source>
</evidence>